<sequence>MRAVLQRVKKSVVKVEGKSVGSIGKGLLVFLGIERIDTNSDLEWLVDKLPRVRCFEDDAGRMNRNLEETGGEVMVISQFTLFGSLRKGTRPSFNRAADPEQAIPLYEEFVERLSTTLGKPVATGIFGAEMEISAVNDGPVTLVIDTKNRDF</sequence>
<keyword evidence="4" id="KW-1185">Reference proteome</keyword>
<comment type="function">
    <text evidence="2">An aminoacyl-tRNA editing enzyme that deacylates mischarged D-aminoacyl-tRNAs. Also deacylates mischarged glycyl-tRNA(Ala), protecting cells against glycine mischarging by AlaRS. Acts via tRNA-based rather than protein-based catalysis; rejects L-amino acids rather than detecting D-amino acids in the active site. By recycling D-aminoacyl-tRNA to D-amino acids and free tRNA molecules, this enzyme counteracts the toxicity associated with the formation of D-aminoacyl-tRNA entities in vivo and helps enforce protein L-homochirality.</text>
</comment>
<dbReference type="GO" id="GO:0019478">
    <property type="term" value="P:D-amino acid catabolic process"/>
    <property type="evidence" value="ECO:0007669"/>
    <property type="project" value="UniProtKB-UniRule"/>
</dbReference>
<gene>
    <name evidence="2" type="primary">dtd</name>
    <name evidence="3" type="ORF">G0Q06_13760</name>
</gene>
<name>A0A6B2M562_9BACT</name>
<keyword evidence="2" id="KW-0694">RNA-binding</keyword>
<protein>
    <recommendedName>
        <fullName evidence="2">D-aminoacyl-tRNA deacylase</fullName>
        <shortName evidence="2">DTD</shortName>
        <ecNumber evidence="2">3.1.1.96</ecNumber>
    </recommendedName>
    <alternativeName>
        <fullName evidence="2">Gly-tRNA(Ala) deacylase</fullName>
        <ecNumber evidence="2">3.1.1.-</ecNumber>
    </alternativeName>
</protein>
<organism evidence="3 4">
    <name type="scientific">Oceanipulchritudo coccoides</name>
    <dbReference type="NCBI Taxonomy" id="2706888"/>
    <lineage>
        <taxon>Bacteria</taxon>
        <taxon>Pseudomonadati</taxon>
        <taxon>Verrucomicrobiota</taxon>
        <taxon>Opitutia</taxon>
        <taxon>Puniceicoccales</taxon>
        <taxon>Oceanipulchritudinaceae</taxon>
        <taxon>Oceanipulchritudo</taxon>
    </lineage>
</organism>
<dbReference type="AlphaFoldDB" id="A0A6B2M562"/>
<dbReference type="PANTHER" id="PTHR10472:SF5">
    <property type="entry name" value="D-AMINOACYL-TRNA DEACYLASE 1"/>
    <property type="match status" value="1"/>
</dbReference>
<comment type="subunit">
    <text evidence="2">Homodimer.</text>
</comment>
<dbReference type="Proteomes" id="UP000478417">
    <property type="component" value="Unassembled WGS sequence"/>
</dbReference>
<dbReference type="RefSeq" id="WP_163967148.1">
    <property type="nucleotide sequence ID" value="NZ_JAAGNX010000003.1"/>
</dbReference>
<evidence type="ECO:0000313" key="3">
    <source>
        <dbReference type="EMBL" id="NDV63526.1"/>
    </source>
</evidence>
<dbReference type="GO" id="GO:0051500">
    <property type="term" value="F:D-tyrosyl-tRNA(Tyr) deacylase activity"/>
    <property type="evidence" value="ECO:0007669"/>
    <property type="project" value="TreeGrafter"/>
</dbReference>
<comment type="catalytic activity">
    <reaction evidence="2">
        <text>glycyl-tRNA(Ala) + H2O = tRNA(Ala) + glycine + H(+)</text>
        <dbReference type="Rhea" id="RHEA:53744"/>
        <dbReference type="Rhea" id="RHEA-COMP:9657"/>
        <dbReference type="Rhea" id="RHEA-COMP:13640"/>
        <dbReference type="ChEBI" id="CHEBI:15377"/>
        <dbReference type="ChEBI" id="CHEBI:15378"/>
        <dbReference type="ChEBI" id="CHEBI:57305"/>
        <dbReference type="ChEBI" id="CHEBI:78442"/>
        <dbReference type="ChEBI" id="CHEBI:78522"/>
    </reaction>
</comment>
<dbReference type="HAMAP" id="MF_00518">
    <property type="entry name" value="Deacylase_Dtd"/>
    <property type="match status" value="1"/>
</dbReference>
<dbReference type="InterPro" id="IPR023509">
    <property type="entry name" value="DTD-like_sf"/>
</dbReference>
<dbReference type="GO" id="GO:0043908">
    <property type="term" value="F:Ser(Gly)-tRNA(Ala) hydrolase activity"/>
    <property type="evidence" value="ECO:0007669"/>
    <property type="project" value="UniProtKB-UniRule"/>
</dbReference>
<keyword evidence="2 3" id="KW-0378">Hydrolase</keyword>
<comment type="similarity">
    <text evidence="1 2">Belongs to the DTD family.</text>
</comment>
<comment type="domain">
    <text evidence="2">A Gly-cisPro motif from one monomer fits into the active site of the other monomer to allow specific chiral rejection of L-amino acids.</text>
</comment>
<comment type="subcellular location">
    <subcellularLocation>
        <location evidence="2">Cytoplasm</location>
    </subcellularLocation>
</comment>
<dbReference type="EMBL" id="JAAGNX010000003">
    <property type="protein sequence ID" value="NDV63526.1"/>
    <property type="molecule type" value="Genomic_DNA"/>
</dbReference>
<feature type="short sequence motif" description="Gly-cisPro motif, important for rejection of L-amino acids" evidence="2">
    <location>
        <begin position="138"/>
        <end position="139"/>
    </location>
</feature>
<comment type="caution">
    <text evidence="3">The sequence shown here is derived from an EMBL/GenBank/DDBJ whole genome shotgun (WGS) entry which is preliminary data.</text>
</comment>
<dbReference type="InterPro" id="IPR003732">
    <property type="entry name" value="Daa-tRNA_deacyls_DTD"/>
</dbReference>
<accession>A0A6B2M562</accession>
<dbReference type="GO" id="GO:0106026">
    <property type="term" value="F:Gly-tRNA(Ala) deacylase activity"/>
    <property type="evidence" value="ECO:0007669"/>
    <property type="project" value="UniProtKB-UniRule"/>
</dbReference>
<dbReference type="GO" id="GO:0000049">
    <property type="term" value="F:tRNA binding"/>
    <property type="evidence" value="ECO:0007669"/>
    <property type="project" value="UniProtKB-UniRule"/>
</dbReference>
<dbReference type="SUPFAM" id="SSF69500">
    <property type="entry name" value="DTD-like"/>
    <property type="match status" value="1"/>
</dbReference>
<dbReference type="Pfam" id="PF02580">
    <property type="entry name" value="Tyr_Deacylase"/>
    <property type="match status" value="1"/>
</dbReference>
<dbReference type="Gene3D" id="3.50.80.10">
    <property type="entry name" value="D-tyrosyl-tRNA(Tyr) deacylase"/>
    <property type="match status" value="1"/>
</dbReference>
<dbReference type="PANTHER" id="PTHR10472">
    <property type="entry name" value="D-TYROSYL-TRNA TYR DEACYLASE"/>
    <property type="match status" value="1"/>
</dbReference>
<evidence type="ECO:0000313" key="4">
    <source>
        <dbReference type="Proteomes" id="UP000478417"/>
    </source>
</evidence>
<comment type="catalytic activity">
    <reaction evidence="2">
        <text>a D-aminoacyl-tRNA + H2O = a tRNA + a D-alpha-amino acid + H(+)</text>
        <dbReference type="Rhea" id="RHEA:13953"/>
        <dbReference type="Rhea" id="RHEA-COMP:10123"/>
        <dbReference type="Rhea" id="RHEA-COMP:10124"/>
        <dbReference type="ChEBI" id="CHEBI:15377"/>
        <dbReference type="ChEBI" id="CHEBI:15378"/>
        <dbReference type="ChEBI" id="CHEBI:59871"/>
        <dbReference type="ChEBI" id="CHEBI:78442"/>
        <dbReference type="ChEBI" id="CHEBI:79333"/>
        <dbReference type="EC" id="3.1.1.96"/>
    </reaction>
</comment>
<evidence type="ECO:0000256" key="1">
    <source>
        <dbReference type="ARBA" id="ARBA00009673"/>
    </source>
</evidence>
<dbReference type="NCBIfam" id="TIGR00256">
    <property type="entry name" value="D-aminoacyl-tRNA deacylase"/>
    <property type="match status" value="1"/>
</dbReference>
<dbReference type="GO" id="GO:0005737">
    <property type="term" value="C:cytoplasm"/>
    <property type="evidence" value="ECO:0007669"/>
    <property type="project" value="UniProtKB-SubCell"/>
</dbReference>
<reference evidence="3 4" key="1">
    <citation type="submission" date="2020-02" db="EMBL/GenBank/DDBJ databases">
        <title>Albibacoteraceae fam. nov., the first described family within the subdivision 4 Verrucomicrobia.</title>
        <authorList>
            <person name="Xi F."/>
        </authorList>
    </citation>
    <scope>NUCLEOTIDE SEQUENCE [LARGE SCALE GENOMIC DNA]</scope>
    <source>
        <strain evidence="3 4">CK1056</strain>
    </source>
</reference>
<keyword evidence="2" id="KW-0963">Cytoplasm</keyword>
<dbReference type="EC" id="3.1.1.-" evidence="2"/>
<evidence type="ECO:0000256" key="2">
    <source>
        <dbReference type="HAMAP-Rule" id="MF_00518"/>
    </source>
</evidence>
<keyword evidence="2" id="KW-0820">tRNA-binding</keyword>
<dbReference type="EC" id="3.1.1.96" evidence="2"/>
<proteinExistence type="inferred from homology"/>
<dbReference type="FunFam" id="3.50.80.10:FF:000001">
    <property type="entry name" value="D-aminoacyl-tRNA deacylase"/>
    <property type="match status" value="1"/>
</dbReference>